<protein>
    <submittedName>
        <fullName evidence="1">Uncharacterized protein</fullName>
    </submittedName>
</protein>
<comment type="caution">
    <text evidence="1">The sequence shown here is derived from an EMBL/GenBank/DDBJ whole genome shotgun (WGS) entry which is preliminary data.</text>
</comment>
<dbReference type="EMBL" id="LLXE01000693">
    <property type="protein sequence ID" value="KUM55674.1"/>
    <property type="molecule type" value="Genomic_DNA"/>
</dbReference>
<gene>
    <name evidence="1" type="ORF">ACN42_g11572</name>
</gene>
<dbReference type="AlphaFoldDB" id="A0A101M817"/>
<name>A0A101M817_PENFR</name>
<reference evidence="1 2" key="1">
    <citation type="submission" date="2015-10" db="EMBL/GenBank/DDBJ databases">
        <title>Genome sequencing of Penicillium freii.</title>
        <authorList>
            <person name="Nguyen H.D."/>
            <person name="Visagie C.M."/>
            <person name="Seifert K.A."/>
        </authorList>
    </citation>
    <scope>NUCLEOTIDE SEQUENCE [LARGE SCALE GENOMIC DNA]</scope>
    <source>
        <strain evidence="1 2">DAOM 242723</strain>
    </source>
</reference>
<organism evidence="1 2">
    <name type="scientific">Penicillium freii</name>
    <dbReference type="NCBI Taxonomy" id="48697"/>
    <lineage>
        <taxon>Eukaryota</taxon>
        <taxon>Fungi</taxon>
        <taxon>Dikarya</taxon>
        <taxon>Ascomycota</taxon>
        <taxon>Pezizomycotina</taxon>
        <taxon>Eurotiomycetes</taxon>
        <taxon>Eurotiomycetidae</taxon>
        <taxon>Eurotiales</taxon>
        <taxon>Aspergillaceae</taxon>
        <taxon>Penicillium</taxon>
    </lineage>
</organism>
<sequence>MLTAEPGTGILQTRCMDVPTYCSGEPCPPQAKETIVGRPTEFQGSSYDDTANRIWHGYQKITWSGTSRGLAYPWNLETVERPQSSPI</sequence>
<keyword evidence="2" id="KW-1185">Reference proteome</keyword>
<proteinExistence type="predicted"/>
<evidence type="ECO:0000313" key="1">
    <source>
        <dbReference type="EMBL" id="KUM55674.1"/>
    </source>
</evidence>
<evidence type="ECO:0000313" key="2">
    <source>
        <dbReference type="Proteomes" id="UP000055045"/>
    </source>
</evidence>
<dbReference type="Proteomes" id="UP000055045">
    <property type="component" value="Unassembled WGS sequence"/>
</dbReference>
<accession>A0A101M817</accession>